<protein>
    <submittedName>
        <fullName evidence="1">Uncharacterized protein</fullName>
    </submittedName>
</protein>
<comment type="caution">
    <text evidence="1">The sequence shown here is derived from an EMBL/GenBank/DDBJ whole genome shotgun (WGS) entry which is preliminary data.</text>
</comment>
<sequence length="123" mass="13626">MEVNEKCDVYSFGVLTLEVIMGKHPGDLNLYLSSSSSSSSYSNMHEILLMELLDQRLPPPKDQDAEKVLVAAKLAFVCLNVTPKSRPTMQQVARKMSNPRPSLENDFHLTTLGDLVKSNCVTA</sequence>
<evidence type="ECO:0000313" key="2">
    <source>
        <dbReference type="Proteomes" id="UP000828048"/>
    </source>
</evidence>
<gene>
    <name evidence="1" type="ORF">Vadar_009438</name>
</gene>
<keyword evidence="2" id="KW-1185">Reference proteome</keyword>
<accession>A0ACB7WZA3</accession>
<reference evidence="1 2" key="1">
    <citation type="journal article" date="2021" name="Hortic Res">
        <title>High-quality reference genome and annotation aids understanding of berry development for evergreen blueberry (Vaccinium darrowii).</title>
        <authorList>
            <person name="Yu J."/>
            <person name="Hulse-Kemp A.M."/>
            <person name="Babiker E."/>
            <person name="Staton M."/>
        </authorList>
    </citation>
    <scope>NUCLEOTIDE SEQUENCE [LARGE SCALE GENOMIC DNA]</scope>
    <source>
        <strain evidence="2">cv. NJ 8807/NJ 8810</strain>
        <tissue evidence="1">Young leaf</tissue>
    </source>
</reference>
<organism evidence="1 2">
    <name type="scientific">Vaccinium darrowii</name>
    <dbReference type="NCBI Taxonomy" id="229202"/>
    <lineage>
        <taxon>Eukaryota</taxon>
        <taxon>Viridiplantae</taxon>
        <taxon>Streptophyta</taxon>
        <taxon>Embryophyta</taxon>
        <taxon>Tracheophyta</taxon>
        <taxon>Spermatophyta</taxon>
        <taxon>Magnoliopsida</taxon>
        <taxon>eudicotyledons</taxon>
        <taxon>Gunneridae</taxon>
        <taxon>Pentapetalae</taxon>
        <taxon>asterids</taxon>
        <taxon>Ericales</taxon>
        <taxon>Ericaceae</taxon>
        <taxon>Vaccinioideae</taxon>
        <taxon>Vaccinieae</taxon>
        <taxon>Vaccinium</taxon>
    </lineage>
</organism>
<dbReference type="Proteomes" id="UP000828048">
    <property type="component" value="Chromosome 2"/>
</dbReference>
<proteinExistence type="predicted"/>
<dbReference type="EMBL" id="CM037152">
    <property type="protein sequence ID" value="KAH7833762.1"/>
    <property type="molecule type" value="Genomic_DNA"/>
</dbReference>
<evidence type="ECO:0000313" key="1">
    <source>
        <dbReference type="EMBL" id="KAH7833762.1"/>
    </source>
</evidence>
<name>A0ACB7WZA3_9ERIC</name>